<dbReference type="OrthoDB" id="525039at2"/>
<evidence type="ECO:0000256" key="1">
    <source>
        <dbReference type="ARBA" id="ARBA00022801"/>
    </source>
</evidence>
<gene>
    <name evidence="2" type="ORF">JD82_03742</name>
</gene>
<name>A0A660CEN6_9PSEU</name>
<dbReference type="CDD" id="cd05829">
    <property type="entry name" value="Sortase_F"/>
    <property type="match status" value="1"/>
</dbReference>
<accession>A0A660CEN6</accession>
<evidence type="ECO:0000313" key="3">
    <source>
        <dbReference type="Proteomes" id="UP000317303"/>
    </source>
</evidence>
<keyword evidence="1" id="KW-0378">Hydrolase</keyword>
<proteinExistence type="predicted"/>
<reference evidence="2 3" key="1">
    <citation type="submission" date="2019-07" db="EMBL/GenBank/DDBJ databases">
        <title>R&amp;d 2014.</title>
        <authorList>
            <person name="Klenk H.-P."/>
        </authorList>
    </citation>
    <scope>NUCLEOTIDE SEQUENCE [LARGE SCALE GENOMIC DNA]</scope>
    <source>
        <strain evidence="2 3">DSM 43194</strain>
    </source>
</reference>
<dbReference type="RefSeq" id="WP_051757355.1">
    <property type="nucleotide sequence ID" value="NZ_JOIJ01000001.1"/>
</dbReference>
<dbReference type="EMBL" id="VLJV01000001">
    <property type="protein sequence ID" value="TWH21872.1"/>
    <property type="molecule type" value="Genomic_DNA"/>
</dbReference>
<dbReference type="InterPro" id="IPR005754">
    <property type="entry name" value="Sortase"/>
</dbReference>
<dbReference type="Proteomes" id="UP000317303">
    <property type="component" value="Unassembled WGS sequence"/>
</dbReference>
<dbReference type="InterPro" id="IPR042001">
    <property type="entry name" value="Sortase_F"/>
</dbReference>
<evidence type="ECO:0000313" key="2">
    <source>
        <dbReference type="EMBL" id="TWH21872.1"/>
    </source>
</evidence>
<sequence length="209" mass="21592">MIGRARNWSARRKARAASLVAAAVLLVALASVIALPGSTSQSDPAAGAASTVPVAAAATVGREHAAPARAADVRVEAPAIGLRTGVLVDLGLRGSGEPDVPRDPAIAGRYVNGPRPGEPGPAVVAARVSGDEGVFARLDELRPGEVVTAWTARGTRTEFVVDEAERYGHGDFPARRVHGDTEGPQLRLIACADAEDRRGGGVIVYARER</sequence>
<comment type="caution">
    <text evidence="2">The sequence shown here is derived from an EMBL/GenBank/DDBJ whole genome shotgun (WGS) entry which is preliminary data.</text>
</comment>
<keyword evidence="3" id="KW-1185">Reference proteome</keyword>
<dbReference type="InterPro" id="IPR023365">
    <property type="entry name" value="Sortase_dom-sf"/>
</dbReference>
<dbReference type="GO" id="GO:0016787">
    <property type="term" value="F:hydrolase activity"/>
    <property type="evidence" value="ECO:0007669"/>
    <property type="project" value="UniProtKB-KW"/>
</dbReference>
<dbReference type="SUPFAM" id="SSF63817">
    <property type="entry name" value="Sortase"/>
    <property type="match status" value="1"/>
</dbReference>
<dbReference type="Gene3D" id="2.40.260.10">
    <property type="entry name" value="Sortase"/>
    <property type="match status" value="1"/>
</dbReference>
<organism evidence="2 3">
    <name type="scientific">Prauserella rugosa</name>
    <dbReference type="NCBI Taxonomy" id="43354"/>
    <lineage>
        <taxon>Bacteria</taxon>
        <taxon>Bacillati</taxon>
        <taxon>Actinomycetota</taxon>
        <taxon>Actinomycetes</taxon>
        <taxon>Pseudonocardiales</taxon>
        <taxon>Pseudonocardiaceae</taxon>
        <taxon>Prauserella</taxon>
    </lineage>
</organism>
<protein>
    <submittedName>
        <fullName evidence="2">Sortase family protein</fullName>
    </submittedName>
</protein>
<dbReference type="AlphaFoldDB" id="A0A660CEN6"/>
<dbReference type="Pfam" id="PF04203">
    <property type="entry name" value="Sortase"/>
    <property type="match status" value="1"/>
</dbReference>